<dbReference type="EMBL" id="JAOPGA020001688">
    <property type="protein sequence ID" value="KAL0490426.1"/>
    <property type="molecule type" value="Genomic_DNA"/>
</dbReference>
<evidence type="ECO:0000313" key="1">
    <source>
        <dbReference type="EMBL" id="KAL0490426.1"/>
    </source>
</evidence>
<accession>A0AAW2ZMQ3</accession>
<keyword evidence="2" id="KW-1185">Reference proteome</keyword>
<dbReference type="Proteomes" id="UP001431209">
    <property type="component" value="Unassembled WGS sequence"/>
</dbReference>
<gene>
    <name evidence="1" type="ORF">AKO1_009480</name>
</gene>
<organism evidence="1 2">
    <name type="scientific">Acrasis kona</name>
    <dbReference type="NCBI Taxonomy" id="1008807"/>
    <lineage>
        <taxon>Eukaryota</taxon>
        <taxon>Discoba</taxon>
        <taxon>Heterolobosea</taxon>
        <taxon>Tetramitia</taxon>
        <taxon>Eutetramitia</taxon>
        <taxon>Acrasidae</taxon>
        <taxon>Acrasis</taxon>
    </lineage>
</organism>
<comment type="caution">
    <text evidence="1">The sequence shown here is derived from an EMBL/GenBank/DDBJ whole genome shotgun (WGS) entry which is preliminary data.</text>
</comment>
<sequence>MHYALEQSIVSFARRLHPEAHKIIKNTSGGFYKGRRANQLLLTEEITKKVAGGVEECDLGVLHAAVNKSVNDPTIMSLISQNVASSMEEAKKMGSVPNLIPVDNGPSVLPPTDKKDLTTIFKDLWNTVWNFLKSKLGTTERAQEEPSEEQIITNTRVTYILVLTQAFQGFINGIISKAQRETAFNQLIGWIRAL</sequence>
<evidence type="ECO:0000313" key="2">
    <source>
        <dbReference type="Proteomes" id="UP001431209"/>
    </source>
</evidence>
<dbReference type="AlphaFoldDB" id="A0AAW2ZMQ3"/>
<reference evidence="1 2" key="1">
    <citation type="submission" date="2024-03" db="EMBL/GenBank/DDBJ databases">
        <title>The Acrasis kona genome and developmental transcriptomes reveal deep origins of eukaryotic multicellular pathways.</title>
        <authorList>
            <person name="Sheikh S."/>
            <person name="Fu C.-J."/>
            <person name="Brown M.W."/>
            <person name="Baldauf S.L."/>
        </authorList>
    </citation>
    <scope>NUCLEOTIDE SEQUENCE [LARGE SCALE GENOMIC DNA]</scope>
    <source>
        <strain evidence="1 2">ATCC MYA-3509</strain>
    </source>
</reference>
<proteinExistence type="predicted"/>
<protein>
    <submittedName>
        <fullName evidence="1">Uncharacterized protein</fullName>
    </submittedName>
</protein>
<name>A0AAW2ZMQ3_9EUKA</name>